<evidence type="ECO:0000256" key="1">
    <source>
        <dbReference type="SAM" id="SignalP"/>
    </source>
</evidence>
<feature type="signal peptide" evidence="1">
    <location>
        <begin position="1"/>
        <end position="17"/>
    </location>
</feature>
<dbReference type="Proteomes" id="UP001464387">
    <property type="component" value="Unassembled WGS sequence"/>
</dbReference>
<organism evidence="2 3">
    <name type="scientific">Mesorhizobium opportunistum</name>
    <dbReference type="NCBI Taxonomy" id="593909"/>
    <lineage>
        <taxon>Bacteria</taxon>
        <taxon>Pseudomonadati</taxon>
        <taxon>Pseudomonadota</taxon>
        <taxon>Alphaproteobacteria</taxon>
        <taxon>Hyphomicrobiales</taxon>
        <taxon>Phyllobacteriaceae</taxon>
        <taxon>Mesorhizobium</taxon>
    </lineage>
</organism>
<evidence type="ECO:0000313" key="3">
    <source>
        <dbReference type="Proteomes" id="UP001464387"/>
    </source>
</evidence>
<dbReference type="RefSeq" id="WP_287274187.1">
    <property type="nucleotide sequence ID" value="NZ_JAMYMY010000024.1"/>
</dbReference>
<dbReference type="InterPro" id="IPR015001">
    <property type="entry name" value="DUF1850"/>
</dbReference>
<keyword evidence="1" id="KW-0732">Signal</keyword>
<feature type="chain" id="PRO_5047379144" evidence="1">
    <location>
        <begin position="18"/>
        <end position="127"/>
    </location>
</feature>
<accession>A0ABV1YHT7</accession>
<reference evidence="2 3" key="1">
    <citation type="journal article" date="2024" name="Proc. Natl. Acad. Sci. U.S.A.">
        <title>The evolutionary genomics of adaptation to stress in wild rhizobium bacteria.</title>
        <authorList>
            <person name="Kehlet-Delgado H."/>
            <person name="Montoya A.P."/>
            <person name="Jensen K.T."/>
            <person name="Wendlandt C.E."/>
            <person name="Dexheimer C."/>
            <person name="Roberts M."/>
            <person name="Torres Martinez L."/>
            <person name="Friesen M.L."/>
            <person name="Griffitts J.S."/>
            <person name="Porter S.S."/>
        </authorList>
    </citation>
    <scope>NUCLEOTIDE SEQUENCE [LARGE SCALE GENOMIC DNA]</scope>
    <source>
        <strain evidence="2 3">M0729</strain>
    </source>
</reference>
<protein>
    <submittedName>
        <fullName evidence="2">DUF1850 domain-containing protein</fullName>
    </submittedName>
</protein>
<evidence type="ECO:0000313" key="2">
    <source>
        <dbReference type="EMBL" id="MER8934741.1"/>
    </source>
</evidence>
<sequence>MSLCILAAGKTVTLAVAAFTLSWTHSVERTRWEEDWKVTPSGLQVVEARIKGSGAGMEPPEGAVLKDGWWVYAPKVGPQRHVSLAASGATGDGWTLCTFHGCRELGKEAGGSITLEPCAPDGASQPR</sequence>
<keyword evidence="3" id="KW-1185">Reference proteome</keyword>
<dbReference type="EMBL" id="JAMYPJ010000023">
    <property type="protein sequence ID" value="MER8934741.1"/>
    <property type="molecule type" value="Genomic_DNA"/>
</dbReference>
<name>A0ABV1YHT7_9HYPH</name>
<gene>
    <name evidence="2" type="ORF">NKI33_17385</name>
</gene>
<proteinExistence type="predicted"/>
<comment type="caution">
    <text evidence="2">The sequence shown here is derived from an EMBL/GenBank/DDBJ whole genome shotgun (WGS) entry which is preliminary data.</text>
</comment>
<dbReference type="Pfam" id="PF08905">
    <property type="entry name" value="DUF1850"/>
    <property type="match status" value="1"/>
</dbReference>